<evidence type="ECO:0000259" key="2">
    <source>
        <dbReference type="Pfam" id="PF06958"/>
    </source>
</evidence>
<evidence type="ECO:0000256" key="1">
    <source>
        <dbReference type="SAM" id="MobiDB-lite"/>
    </source>
</evidence>
<name>A0AAX2HGY2_9PSED</name>
<dbReference type="RefSeq" id="WP_097192894.1">
    <property type="nucleotide sequence ID" value="NZ_OBKZ01000054.1"/>
</dbReference>
<evidence type="ECO:0000313" key="4">
    <source>
        <dbReference type="Proteomes" id="UP000219564"/>
    </source>
</evidence>
<reference evidence="3 4" key="1">
    <citation type="submission" date="2017-08" db="EMBL/GenBank/DDBJ databases">
        <authorList>
            <person name="Chaillou S."/>
        </authorList>
    </citation>
    <scope>NUCLEOTIDE SEQUENCE [LARGE SCALE GENOMIC DNA]</scope>
    <source>
        <strain evidence="3 4">MFPA15A1205</strain>
    </source>
</reference>
<organism evidence="3 4">
    <name type="scientific">Pseudomonas lundensis</name>
    <dbReference type="NCBI Taxonomy" id="86185"/>
    <lineage>
        <taxon>Bacteria</taxon>
        <taxon>Pseudomonadati</taxon>
        <taxon>Pseudomonadota</taxon>
        <taxon>Gammaproteobacteria</taxon>
        <taxon>Pseudomonadales</taxon>
        <taxon>Pseudomonadaceae</taxon>
        <taxon>Pseudomonas</taxon>
    </lineage>
</organism>
<gene>
    <name evidence="3" type="ORF">PLUA15_70083</name>
</gene>
<dbReference type="Pfam" id="PF06958">
    <property type="entry name" value="Pyocin_S"/>
    <property type="match status" value="1"/>
</dbReference>
<accession>A0AAX2HGY2</accession>
<dbReference type="EMBL" id="OBKZ01000054">
    <property type="protein sequence ID" value="SOB55134.1"/>
    <property type="molecule type" value="Genomic_DNA"/>
</dbReference>
<feature type="region of interest" description="Disordered" evidence="1">
    <location>
        <begin position="1"/>
        <end position="48"/>
    </location>
</feature>
<protein>
    <submittedName>
        <fullName evidence="3">Pyocin</fullName>
    </submittedName>
</protein>
<dbReference type="Proteomes" id="UP000219564">
    <property type="component" value="Unassembled WGS sequence"/>
</dbReference>
<evidence type="ECO:0000313" key="3">
    <source>
        <dbReference type="EMBL" id="SOB55134.1"/>
    </source>
</evidence>
<feature type="domain" description="Pyosin/cloacin translocation" evidence="2">
    <location>
        <begin position="110"/>
        <end position="179"/>
    </location>
</feature>
<dbReference type="AlphaFoldDB" id="A0AAX2HGY2"/>
<dbReference type="InterPro" id="IPR016128">
    <property type="entry name" value="Pyosin/cloacin_T_dom"/>
</dbReference>
<proteinExistence type="predicted"/>
<comment type="caution">
    <text evidence="3">The sequence shown here is derived from an EMBL/GenBank/DDBJ whole genome shotgun (WGS) entry which is preliminary data.</text>
</comment>
<sequence>MKKEGKNDSFFEPLWKPKRPNGGASCAVWQKPPPPEPAYRSKDKWPSPKPRTDLVFAKSCVAENGCCIEARAATEPASMLLPSASEVIAVAIGADAGLARVASDGTFHTDEQLRCMSKATTRVRFQFRRDAEGVTQIYGIHTGASGDDSVRTVQVKWSANKTALEAELNGMPLLWTPPTALQEYCH</sequence>
<feature type="compositionally biased region" description="Basic and acidic residues" evidence="1">
    <location>
        <begin position="39"/>
        <end position="48"/>
    </location>
</feature>